<sequence length="155" mass="17214">MYLLSNGVLVQCDREPPRKLEYHFGENTLSTPDQDSSPDLLVISSLVYCESEALNPAATRVGQPKMSGVAKSGSLLAIMGGRNMFQTTYCNGGERPESRGTFTRHRSLYNSQTKSKSLMLHRHWSPRTTHCADPRYTNDGLIDLLTGHADHSRAC</sequence>
<name>A0A7R9JZ37_TIMGE</name>
<proteinExistence type="predicted"/>
<accession>A0A7R9JZ37</accession>
<evidence type="ECO:0000313" key="1">
    <source>
        <dbReference type="EMBL" id="CAD7595243.1"/>
    </source>
</evidence>
<dbReference type="EMBL" id="OE841302">
    <property type="protein sequence ID" value="CAD7595243.1"/>
    <property type="molecule type" value="Genomic_DNA"/>
</dbReference>
<reference evidence="1" key="1">
    <citation type="submission" date="2020-11" db="EMBL/GenBank/DDBJ databases">
        <authorList>
            <person name="Tran Van P."/>
        </authorList>
    </citation>
    <scope>NUCLEOTIDE SEQUENCE</scope>
</reference>
<dbReference type="AlphaFoldDB" id="A0A7R9JZ37"/>
<protein>
    <submittedName>
        <fullName evidence="1">Uncharacterized protein</fullName>
    </submittedName>
</protein>
<organism evidence="1">
    <name type="scientific">Timema genevievae</name>
    <name type="common">Walking stick</name>
    <dbReference type="NCBI Taxonomy" id="629358"/>
    <lineage>
        <taxon>Eukaryota</taxon>
        <taxon>Metazoa</taxon>
        <taxon>Ecdysozoa</taxon>
        <taxon>Arthropoda</taxon>
        <taxon>Hexapoda</taxon>
        <taxon>Insecta</taxon>
        <taxon>Pterygota</taxon>
        <taxon>Neoptera</taxon>
        <taxon>Polyneoptera</taxon>
        <taxon>Phasmatodea</taxon>
        <taxon>Timematodea</taxon>
        <taxon>Timematoidea</taxon>
        <taxon>Timematidae</taxon>
        <taxon>Timema</taxon>
    </lineage>
</organism>
<gene>
    <name evidence="1" type="ORF">TGEB3V08_LOCUS5942</name>
</gene>